<dbReference type="Gene3D" id="3.40.50.720">
    <property type="entry name" value="NAD(P)-binding Rossmann-like Domain"/>
    <property type="match status" value="1"/>
</dbReference>
<gene>
    <name evidence="2" type="ORF">HG542_14510</name>
</gene>
<dbReference type="InterPro" id="IPR001509">
    <property type="entry name" value="Epimerase_deHydtase"/>
</dbReference>
<dbReference type="InterPro" id="IPR051207">
    <property type="entry name" value="ComplexI_NDUFA9_subunit"/>
</dbReference>
<evidence type="ECO:0000313" key="2">
    <source>
        <dbReference type="EMBL" id="NVK78874.1"/>
    </source>
</evidence>
<keyword evidence="3" id="KW-1185">Reference proteome</keyword>
<dbReference type="Pfam" id="PF01370">
    <property type="entry name" value="Epimerase"/>
    <property type="match status" value="1"/>
</dbReference>
<accession>A0A7Y7B4H5</accession>
<proteinExistence type="predicted"/>
<dbReference type="PANTHER" id="PTHR12126">
    <property type="entry name" value="NADH-UBIQUINONE OXIDOREDUCTASE 39 KDA SUBUNIT-RELATED"/>
    <property type="match status" value="1"/>
</dbReference>
<evidence type="ECO:0000259" key="1">
    <source>
        <dbReference type="Pfam" id="PF01370"/>
    </source>
</evidence>
<dbReference type="EMBL" id="JABBXF010000030">
    <property type="protein sequence ID" value="NVK78874.1"/>
    <property type="molecule type" value="Genomic_DNA"/>
</dbReference>
<dbReference type="Proteomes" id="UP000587462">
    <property type="component" value="Unassembled WGS sequence"/>
</dbReference>
<protein>
    <submittedName>
        <fullName evidence="2">NAD-dependent epimerase/dehydratase family protein</fullName>
    </submittedName>
</protein>
<dbReference type="GO" id="GO:0044877">
    <property type="term" value="F:protein-containing complex binding"/>
    <property type="evidence" value="ECO:0007669"/>
    <property type="project" value="TreeGrafter"/>
</dbReference>
<dbReference type="RefSeq" id="WP_171081402.1">
    <property type="nucleotide sequence ID" value="NZ_BNBU01000006.1"/>
</dbReference>
<dbReference type="PANTHER" id="PTHR12126:SF11">
    <property type="entry name" value="NADH DEHYDROGENASE [UBIQUINONE] 1 ALPHA SUBCOMPLEX SUBUNIT 9, MITOCHONDRIAL"/>
    <property type="match status" value="1"/>
</dbReference>
<dbReference type="SUPFAM" id="SSF51735">
    <property type="entry name" value="NAD(P)-binding Rossmann-fold domains"/>
    <property type="match status" value="1"/>
</dbReference>
<feature type="domain" description="NAD-dependent epimerase/dehydratase" evidence="1">
    <location>
        <begin position="87"/>
        <end position="209"/>
    </location>
</feature>
<reference evidence="2 3" key="1">
    <citation type="submission" date="2020-04" db="EMBL/GenBank/DDBJ databases">
        <title>Draft Genome Sequence of Streptomyces morookaense DSM 40503, an 8-azaguanine-producing strain.</title>
        <authorList>
            <person name="Qi J."/>
            <person name="Gao J.-M."/>
        </authorList>
    </citation>
    <scope>NUCLEOTIDE SEQUENCE [LARGE SCALE GENOMIC DNA]</scope>
    <source>
        <strain evidence="2 3">DSM 40503</strain>
    </source>
</reference>
<name>A0A7Y7B4H5_STRMO</name>
<dbReference type="InterPro" id="IPR036291">
    <property type="entry name" value="NAD(P)-bd_dom_sf"/>
</dbReference>
<sequence>MKILVLGGTSFVGRAIVEDALRSGAEVSLFHRGMTGADLFPGLTRFLGDRETGDYDALHEGSWDAVVDVSGFRPRDVDQAMDALGDRVGRYLFISSHAVYESEGIAPGSTEDTPRRAPLQDAEVLDDETYGRLKVACEDAVLARHGARATIVRPGKVAGPYDPTDTFTYWVRRAARGGRVALPADPEQPVQVVDSRDVARLVVQLLAADRPGAFHAVGPAEPVTLGGLIETCARVAGTEVEIVRVPADGVPPMFPLVRPHWPSQQRSPARARAAGMPATPLEVTAADVLAWDRGRGEPPLQRGFSPEEERALLARLSA</sequence>
<evidence type="ECO:0000313" key="3">
    <source>
        <dbReference type="Proteomes" id="UP000587462"/>
    </source>
</evidence>
<comment type="caution">
    <text evidence="2">The sequence shown here is derived from an EMBL/GenBank/DDBJ whole genome shotgun (WGS) entry which is preliminary data.</text>
</comment>
<dbReference type="AlphaFoldDB" id="A0A7Y7B4H5"/>
<organism evidence="2 3">
    <name type="scientific">Streptomyces morookaense</name>
    <name type="common">Streptoverticillium morookaense</name>
    <dbReference type="NCBI Taxonomy" id="1970"/>
    <lineage>
        <taxon>Bacteria</taxon>
        <taxon>Bacillati</taxon>
        <taxon>Actinomycetota</taxon>
        <taxon>Actinomycetes</taxon>
        <taxon>Kitasatosporales</taxon>
        <taxon>Streptomycetaceae</taxon>
        <taxon>Streptomyces</taxon>
    </lineage>
</organism>